<proteinExistence type="predicted"/>
<reference evidence="4 5" key="1">
    <citation type="journal article" date="2013" name="Genome Announc.">
        <title>Draft Genome Sequence of the Lignocellulose Decomposer Thermobifida fusca Strain TM51.</title>
        <authorList>
            <person name="Toth A."/>
            <person name="Barna T."/>
            <person name="Nagy I."/>
            <person name="Horvath B."/>
            <person name="Nagy I."/>
            <person name="Tancsics A."/>
            <person name="Kriszt B."/>
            <person name="Baka E."/>
            <person name="Fekete C."/>
            <person name="Kukolya J."/>
        </authorList>
    </citation>
    <scope>NUCLEOTIDE SEQUENCE [LARGE SCALE GENOMIC DNA]</scope>
    <source>
        <strain evidence="4 5">TM51</strain>
    </source>
</reference>
<comment type="caution">
    <text evidence="4">The sequence shown here is derived from an EMBL/GenBank/DDBJ whole genome shotgun (WGS) entry which is preliminary data.</text>
</comment>
<dbReference type="InterPro" id="IPR002938">
    <property type="entry name" value="FAD-bd"/>
</dbReference>
<dbReference type="SUPFAM" id="SSF51905">
    <property type="entry name" value="FAD/NAD(P)-binding domain"/>
    <property type="match status" value="1"/>
</dbReference>
<feature type="domain" description="FAD-binding" evidence="3">
    <location>
        <begin position="6"/>
        <end position="339"/>
    </location>
</feature>
<evidence type="ECO:0000313" key="5">
    <source>
        <dbReference type="Proteomes" id="UP000014184"/>
    </source>
</evidence>
<dbReference type="PANTHER" id="PTHR13789">
    <property type="entry name" value="MONOOXYGENASE"/>
    <property type="match status" value="1"/>
</dbReference>
<evidence type="ECO:0000259" key="3">
    <source>
        <dbReference type="Pfam" id="PF01494"/>
    </source>
</evidence>
<dbReference type="Pfam" id="PF01494">
    <property type="entry name" value="FAD_binding_3"/>
    <property type="match status" value="1"/>
</dbReference>
<dbReference type="GO" id="GO:0071949">
    <property type="term" value="F:FAD binding"/>
    <property type="evidence" value="ECO:0007669"/>
    <property type="project" value="InterPro"/>
</dbReference>
<keyword evidence="1" id="KW-0560">Oxidoreductase</keyword>
<organism evidence="4 5">
    <name type="scientific">Thermobifida fusca TM51</name>
    <dbReference type="NCBI Taxonomy" id="1169414"/>
    <lineage>
        <taxon>Bacteria</taxon>
        <taxon>Bacillati</taxon>
        <taxon>Actinomycetota</taxon>
        <taxon>Actinomycetes</taxon>
        <taxon>Streptosporangiales</taxon>
        <taxon>Nocardiopsidaceae</taxon>
        <taxon>Thermobifida</taxon>
    </lineage>
</organism>
<dbReference type="PANTHER" id="PTHR13789:SF309">
    <property type="entry name" value="PUTATIVE (AFU_ORTHOLOGUE AFUA_6G14510)-RELATED"/>
    <property type="match status" value="1"/>
</dbReference>
<accession>A0A9P2T811</accession>
<name>A0A9P2T811_THEFU</name>
<dbReference type="RefSeq" id="WP_016189146.1">
    <property type="nucleotide sequence ID" value="NZ_AOSG01000071.1"/>
</dbReference>
<evidence type="ECO:0000313" key="4">
    <source>
        <dbReference type="EMBL" id="EOR70481.1"/>
    </source>
</evidence>
<evidence type="ECO:0000256" key="1">
    <source>
        <dbReference type="ARBA" id="ARBA00023002"/>
    </source>
</evidence>
<sequence length="393" mass="41489">MAQPHAVIIGGGVGGLTAAVALHDRGWAVTVCEPSTSPGAVDTGLGILPNGLRVLRALGVGEAFHAAAAWPPTVELRRADGRVLLRLEQERLTRRYGAAVAVVSRSALLRLLAARLPAGAIHVGVTVTELHVGDIHQRAHVRTTAGDLAADLVVAADGVHSRMRALLFPRHPEPTYAGFTTWRFLTPAPVHAVPAGETWGSGASFGVLPLPDGRAYCYATATAPAGQRSADERAELLRLFGSWHDPIPALVRAVPAQAVVRADAWVADDPLPAYHSGRVALVGDAAHAAPPNLDLGVCLAMEDAVVLAHRASGSAAYLPTALTSYTDDRIQRTSRVVQRVAQFAEMARTASPALVRFRDAGIRAVGAFAAHQVAQRYLDSLVEWEPPRQSALL</sequence>
<keyword evidence="5" id="KW-1185">Reference proteome</keyword>
<keyword evidence="2 4" id="KW-0503">Monooxygenase</keyword>
<dbReference type="EMBL" id="AOSG01000071">
    <property type="protein sequence ID" value="EOR70481.1"/>
    <property type="molecule type" value="Genomic_DNA"/>
</dbReference>
<dbReference type="GO" id="GO:0004497">
    <property type="term" value="F:monooxygenase activity"/>
    <property type="evidence" value="ECO:0007669"/>
    <property type="project" value="UniProtKB-KW"/>
</dbReference>
<protein>
    <submittedName>
        <fullName evidence="4">Monooxygenase</fullName>
    </submittedName>
</protein>
<dbReference type="InterPro" id="IPR036188">
    <property type="entry name" value="FAD/NAD-bd_sf"/>
</dbReference>
<gene>
    <name evidence="4" type="ORF">TM51_12608</name>
</gene>
<dbReference type="InterPro" id="IPR050493">
    <property type="entry name" value="FAD-dep_Monooxygenase_BioMet"/>
</dbReference>
<dbReference type="Proteomes" id="UP000014184">
    <property type="component" value="Unassembled WGS sequence"/>
</dbReference>
<dbReference type="PRINTS" id="PR00420">
    <property type="entry name" value="RNGMNOXGNASE"/>
</dbReference>
<evidence type="ECO:0000256" key="2">
    <source>
        <dbReference type="ARBA" id="ARBA00023033"/>
    </source>
</evidence>
<dbReference type="Gene3D" id="3.50.50.60">
    <property type="entry name" value="FAD/NAD(P)-binding domain"/>
    <property type="match status" value="1"/>
</dbReference>
<dbReference type="AlphaFoldDB" id="A0A9P2T811"/>